<gene>
    <name evidence="2" type="ORF">LEM8419_03298</name>
</gene>
<evidence type="ECO:0000313" key="2">
    <source>
        <dbReference type="EMBL" id="CAH1002410.1"/>
    </source>
</evidence>
<dbReference type="PANTHER" id="PTHR39624">
    <property type="entry name" value="PROTEIN INVOLVED IN RIMO-MEDIATED BETA-METHYLTHIOLATION OF RIBOSOMAL PROTEIN S12 YCAO"/>
    <property type="match status" value="1"/>
</dbReference>
<dbReference type="Proteomes" id="UP000837803">
    <property type="component" value="Unassembled WGS sequence"/>
</dbReference>
<dbReference type="InterPro" id="IPR036102">
    <property type="entry name" value="OsmC/Ohrsf"/>
</dbReference>
<dbReference type="Pfam" id="PF02566">
    <property type="entry name" value="OsmC"/>
    <property type="match status" value="1"/>
</dbReference>
<dbReference type="Gene3D" id="3.40.50.1820">
    <property type="entry name" value="alpha/beta hydrolase"/>
    <property type="match status" value="1"/>
</dbReference>
<proteinExistence type="predicted"/>
<name>A0ABN8F630_9BACT</name>
<comment type="caution">
    <text evidence="2">The sequence shown here is derived from an EMBL/GenBank/DDBJ whole genome shotgun (WGS) entry which is preliminary data.</text>
</comment>
<evidence type="ECO:0000313" key="3">
    <source>
        <dbReference type="Proteomes" id="UP000837803"/>
    </source>
</evidence>
<accession>A0ABN8F630</accession>
<dbReference type="InterPro" id="IPR003718">
    <property type="entry name" value="OsmC/Ohr_fam"/>
</dbReference>
<dbReference type="RefSeq" id="WP_238752254.1">
    <property type="nucleotide sequence ID" value="NZ_CAKLPZ010000005.1"/>
</dbReference>
<organism evidence="2 3">
    <name type="scientific">Neolewinella maritima</name>
    <dbReference type="NCBI Taxonomy" id="1383882"/>
    <lineage>
        <taxon>Bacteria</taxon>
        <taxon>Pseudomonadati</taxon>
        <taxon>Bacteroidota</taxon>
        <taxon>Saprospiria</taxon>
        <taxon>Saprospirales</taxon>
        <taxon>Lewinellaceae</taxon>
        <taxon>Neolewinella</taxon>
    </lineage>
</organism>
<dbReference type="InterPro" id="IPR015946">
    <property type="entry name" value="KH_dom-like_a/b"/>
</dbReference>
<feature type="domain" description="AB hydrolase-1" evidence="1">
    <location>
        <begin position="33"/>
        <end position="231"/>
    </location>
</feature>
<dbReference type="SUPFAM" id="SSF82784">
    <property type="entry name" value="OsmC-like"/>
    <property type="match status" value="1"/>
</dbReference>
<sequence length="402" mass="43490">MNAAKVSFPNAAGVQLSARLELPVDRHAHAFAVFAHCFTCGSGLTASRNISRELNMVGIGVLRFDFTGLGDSEGDFVDTTFTTNISDLVAAGEWLAEHHLPPALLVGHSLGGAAVLCAAGQLPSVKAVVTVAAPFAPDHVSRHFAEQLDQIAAEGEATVDIGGRPFQIAKQFVDDLGTHRLQDNIRDLDASLLILHSPQDRTVSIDEAAKLYTAARHPKSFVSLDGADHLLSSNEDSHYVGQVIAGWSSRYLPQPEVTALESDHKVAVRLGQEGFTTEVMVRQHHLTADEPVKVGGNDFGPGPYELVSAGLGACTAMTIQMYARRKGWVVEEVQVHLNHKKDYAADMQASDQRPTKIDHFERVVVLKGDLSEKQKARLLQIADRCPVHRTLHETVTVTTVLG</sequence>
<dbReference type="SUPFAM" id="SSF53474">
    <property type="entry name" value="alpha/beta-Hydrolases"/>
    <property type="match status" value="1"/>
</dbReference>
<dbReference type="InterPro" id="IPR000073">
    <property type="entry name" value="AB_hydrolase_1"/>
</dbReference>
<dbReference type="Gene3D" id="3.30.300.20">
    <property type="match status" value="1"/>
</dbReference>
<protein>
    <recommendedName>
        <fullName evidence="1">AB hydrolase-1 domain-containing protein</fullName>
    </recommendedName>
</protein>
<keyword evidence="3" id="KW-1185">Reference proteome</keyword>
<dbReference type="Pfam" id="PF12697">
    <property type="entry name" value="Abhydrolase_6"/>
    <property type="match status" value="1"/>
</dbReference>
<evidence type="ECO:0000259" key="1">
    <source>
        <dbReference type="Pfam" id="PF12697"/>
    </source>
</evidence>
<dbReference type="PANTHER" id="PTHR39624:SF2">
    <property type="entry name" value="OSMC-LIKE PROTEIN"/>
    <property type="match status" value="1"/>
</dbReference>
<reference evidence="2" key="1">
    <citation type="submission" date="2021-12" db="EMBL/GenBank/DDBJ databases">
        <authorList>
            <person name="Rodrigo-Torres L."/>
            <person name="Arahal R. D."/>
            <person name="Lucena T."/>
        </authorList>
    </citation>
    <scope>NUCLEOTIDE SEQUENCE</scope>
    <source>
        <strain evidence="2">CECT 8419</strain>
    </source>
</reference>
<dbReference type="InterPro" id="IPR029058">
    <property type="entry name" value="AB_hydrolase_fold"/>
</dbReference>
<dbReference type="EMBL" id="CAKLPZ010000005">
    <property type="protein sequence ID" value="CAH1002410.1"/>
    <property type="molecule type" value="Genomic_DNA"/>
</dbReference>